<dbReference type="OrthoDB" id="5511530at2"/>
<gene>
    <name evidence="1" type="ORF">EER27_15395</name>
</gene>
<sequence>MPLETQVKSTRPGGSLTFDFVGNIAKVAVGIRAFNLSFGAGDEHHVETVGIQLISSYTNNALVVLVNATLDDDGGNNLLPDGSSVEVVAIAWTGIDNPDVTLANALDVANGQASSGIAVPCTTPLVRAALLSGFELSFGNTDHEVKVIEAGAGTAQSGSSVQVTASARMFDDSGNSATTATIDGGLLVSCDATLPFQVLATGDLQNTQRKLAFDSRINTFEALLTGFRVQYAGNTDHDVTTVGGVISIQSSDAGSATASGATYINDDSGNRQDDTLSHVTGVVVGYVR</sequence>
<accession>A0A3M8STF0</accession>
<dbReference type="Proteomes" id="UP000267049">
    <property type="component" value="Unassembled WGS sequence"/>
</dbReference>
<organism evidence="1 2">
    <name type="scientific">Montanilutibacter psychrotolerans</name>
    <dbReference type="NCBI Taxonomy" id="1327343"/>
    <lineage>
        <taxon>Bacteria</taxon>
        <taxon>Pseudomonadati</taxon>
        <taxon>Pseudomonadota</taxon>
        <taxon>Gammaproteobacteria</taxon>
        <taxon>Lysobacterales</taxon>
        <taxon>Lysobacteraceae</taxon>
        <taxon>Montanilutibacter</taxon>
    </lineage>
</organism>
<protein>
    <submittedName>
        <fullName evidence="1">Uncharacterized protein</fullName>
    </submittedName>
</protein>
<dbReference type="EMBL" id="RIBS01000010">
    <property type="protein sequence ID" value="RNF82032.1"/>
    <property type="molecule type" value="Genomic_DNA"/>
</dbReference>
<keyword evidence="2" id="KW-1185">Reference proteome</keyword>
<name>A0A3M8STF0_9GAMM</name>
<evidence type="ECO:0000313" key="2">
    <source>
        <dbReference type="Proteomes" id="UP000267049"/>
    </source>
</evidence>
<proteinExistence type="predicted"/>
<dbReference type="RefSeq" id="WP_123089031.1">
    <property type="nucleotide sequence ID" value="NZ_RIBS01000010.1"/>
</dbReference>
<reference evidence="1 2" key="1">
    <citation type="submission" date="2018-11" db="EMBL/GenBank/DDBJ databases">
        <title>Lysobacter cryohumiis sp. nov., isolated from soil in the Tianshan Mountains, Xinjiang, China.</title>
        <authorList>
            <person name="Luo Y."/>
            <person name="Sheng H."/>
        </authorList>
    </citation>
    <scope>NUCLEOTIDE SEQUENCE [LARGE SCALE GENOMIC DNA]</scope>
    <source>
        <strain evidence="1 2">ZS60</strain>
    </source>
</reference>
<comment type="caution">
    <text evidence="1">The sequence shown here is derived from an EMBL/GenBank/DDBJ whole genome shotgun (WGS) entry which is preliminary data.</text>
</comment>
<evidence type="ECO:0000313" key="1">
    <source>
        <dbReference type="EMBL" id="RNF82032.1"/>
    </source>
</evidence>
<dbReference type="AlphaFoldDB" id="A0A3M8STF0"/>